<dbReference type="AlphaFoldDB" id="A0A2C5YF80"/>
<dbReference type="OrthoDB" id="5121433at2759"/>
<evidence type="ECO:0000256" key="1">
    <source>
        <dbReference type="SAM" id="MobiDB-lite"/>
    </source>
</evidence>
<sequence>MTTGDAAQPLREADEPITPMDHEEARKAIEKELLDKLESRVTDKGFNIKKYPDPLRPRKGLDSRHQVNGVAQETEREWLGQIEALRLGKSQGEMTTVPM</sequence>
<dbReference type="EMBL" id="NJEU01001200">
    <property type="protein sequence ID" value="PHH68165.1"/>
    <property type="molecule type" value="Genomic_DNA"/>
</dbReference>
<feature type="region of interest" description="Disordered" evidence="1">
    <location>
        <begin position="1"/>
        <end position="23"/>
    </location>
</feature>
<reference evidence="2 3" key="1">
    <citation type="submission" date="2017-06" db="EMBL/GenBank/DDBJ databases">
        <title>Ant-infecting Ophiocordyceps genomes reveal a high diversity of potential behavioral manipulation genes and a possible major role for enterotoxins.</title>
        <authorList>
            <person name="De Bekker C."/>
            <person name="Evans H.C."/>
            <person name="Brachmann A."/>
            <person name="Hughes D.P."/>
        </authorList>
    </citation>
    <scope>NUCLEOTIDE SEQUENCE [LARGE SCALE GENOMIC DNA]</scope>
    <source>
        <strain evidence="2 3">1348a</strain>
    </source>
</reference>
<organism evidence="2 3">
    <name type="scientific">Ophiocordyceps australis</name>
    <dbReference type="NCBI Taxonomy" id="1399860"/>
    <lineage>
        <taxon>Eukaryota</taxon>
        <taxon>Fungi</taxon>
        <taxon>Dikarya</taxon>
        <taxon>Ascomycota</taxon>
        <taxon>Pezizomycotina</taxon>
        <taxon>Sordariomycetes</taxon>
        <taxon>Hypocreomycetidae</taxon>
        <taxon>Hypocreales</taxon>
        <taxon>Ophiocordycipitaceae</taxon>
        <taxon>Ophiocordyceps</taxon>
    </lineage>
</organism>
<accession>A0A2C5YF80</accession>
<dbReference type="Proteomes" id="UP000224854">
    <property type="component" value="Unassembled WGS sequence"/>
</dbReference>
<gene>
    <name evidence="2" type="ORF">CDD82_792</name>
</gene>
<keyword evidence="3" id="KW-1185">Reference proteome</keyword>
<evidence type="ECO:0000313" key="3">
    <source>
        <dbReference type="Proteomes" id="UP000224854"/>
    </source>
</evidence>
<protein>
    <submittedName>
        <fullName evidence="2">Uncharacterized protein</fullName>
    </submittedName>
</protein>
<comment type="caution">
    <text evidence="2">The sequence shown here is derived from an EMBL/GenBank/DDBJ whole genome shotgun (WGS) entry which is preliminary data.</text>
</comment>
<name>A0A2C5YF80_9HYPO</name>
<evidence type="ECO:0000313" key="2">
    <source>
        <dbReference type="EMBL" id="PHH68165.1"/>
    </source>
</evidence>
<proteinExistence type="predicted"/>